<evidence type="ECO:0000256" key="2">
    <source>
        <dbReference type="SAM" id="MobiDB-lite"/>
    </source>
</evidence>
<dbReference type="Gene3D" id="3.30.450.30">
    <property type="entry name" value="Dynein light chain 2a, cytoplasmic"/>
    <property type="match status" value="1"/>
</dbReference>
<evidence type="ECO:0000256" key="1">
    <source>
        <dbReference type="ARBA" id="ARBA00007191"/>
    </source>
</evidence>
<comment type="similarity">
    <text evidence="1">Belongs to the GAMAD family.</text>
</comment>
<evidence type="ECO:0000313" key="5">
    <source>
        <dbReference type="Proteomes" id="UP001283341"/>
    </source>
</evidence>
<dbReference type="EMBL" id="JAUEDM010000001">
    <property type="protein sequence ID" value="KAK3330970.1"/>
    <property type="molecule type" value="Genomic_DNA"/>
</dbReference>
<dbReference type="SUPFAM" id="SSF103196">
    <property type="entry name" value="Roadblock/LC7 domain"/>
    <property type="match status" value="1"/>
</dbReference>
<feature type="domain" description="Roadblock/LAMTOR2" evidence="3">
    <location>
        <begin position="13"/>
        <end position="137"/>
    </location>
</feature>
<proteinExistence type="inferred from homology"/>
<reference evidence="4" key="2">
    <citation type="submission" date="2023-06" db="EMBL/GenBank/DDBJ databases">
        <authorList>
            <consortium name="Lawrence Berkeley National Laboratory"/>
            <person name="Haridas S."/>
            <person name="Hensen N."/>
            <person name="Bonometti L."/>
            <person name="Westerberg I."/>
            <person name="Brannstrom I.O."/>
            <person name="Guillou S."/>
            <person name="Cros-Aarteil S."/>
            <person name="Calhoun S."/>
            <person name="Kuo A."/>
            <person name="Mondo S."/>
            <person name="Pangilinan J."/>
            <person name="Riley R."/>
            <person name="Labutti K."/>
            <person name="Andreopoulos B."/>
            <person name="Lipzen A."/>
            <person name="Chen C."/>
            <person name="Yanf M."/>
            <person name="Daum C."/>
            <person name="Ng V."/>
            <person name="Clum A."/>
            <person name="Steindorff A."/>
            <person name="Ohm R."/>
            <person name="Martin F."/>
            <person name="Silar P."/>
            <person name="Natvig D."/>
            <person name="Lalanne C."/>
            <person name="Gautier V."/>
            <person name="Ament-Velasquez S.L."/>
            <person name="Kruys A."/>
            <person name="Hutchinson M.I."/>
            <person name="Powell A.J."/>
            <person name="Barry K."/>
            <person name="Miller A.N."/>
            <person name="Grigoriev I.V."/>
            <person name="Debuchy R."/>
            <person name="Gladieux P."/>
            <person name="Thoren M.H."/>
            <person name="Johannesson H."/>
        </authorList>
    </citation>
    <scope>NUCLEOTIDE SEQUENCE</scope>
    <source>
        <strain evidence="4">CBS 118394</strain>
    </source>
</reference>
<evidence type="ECO:0000259" key="3">
    <source>
        <dbReference type="SMART" id="SM00960"/>
    </source>
</evidence>
<accession>A0AAE0IU17</accession>
<dbReference type="AlphaFoldDB" id="A0AAE0IU17"/>
<organism evidence="4 5">
    <name type="scientific">Apodospora peruviana</name>
    <dbReference type="NCBI Taxonomy" id="516989"/>
    <lineage>
        <taxon>Eukaryota</taxon>
        <taxon>Fungi</taxon>
        <taxon>Dikarya</taxon>
        <taxon>Ascomycota</taxon>
        <taxon>Pezizomycotina</taxon>
        <taxon>Sordariomycetes</taxon>
        <taxon>Sordariomycetidae</taxon>
        <taxon>Sordariales</taxon>
        <taxon>Lasiosphaeriaceae</taxon>
        <taxon>Apodospora</taxon>
    </lineage>
</organism>
<dbReference type="Proteomes" id="UP001283341">
    <property type="component" value="Unassembled WGS sequence"/>
</dbReference>
<dbReference type="Pfam" id="PF03259">
    <property type="entry name" value="Robl_LC7"/>
    <property type="match status" value="1"/>
</dbReference>
<dbReference type="SMART" id="SM00960">
    <property type="entry name" value="Robl_LC7"/>
    <property type="match status" value="1"/>
</dbReference>
<gene>
    <name evidence="4" type="ORF">B0H66DRAFT_83262</name>
</gene>
<keyword evidence="5" id="KW-1185">Reference proteome</keyword>
<sequence length="142" mass="14919">MSDPALITGSDALEEFMGRLSKKAGVKAAIALDRASGAILKTTGQITSIRKAKPTGSSSLPTQATGSFSSEAATSSASSPDQAAEELAAMVWHFVNAAGGLVEELDTEDELKLLRLRTKKQELVIVPDAKYLMISVLDTRPA</sequence>
<dbReference type="PANTHER" id="PTHR10779">
    <property type="entry name" value="DYNEIN LIGHT CHAIN ROADBLOCK"/>
    <property type="match status" value="1"/>
</dbReference>
<comment type="caution">
    <text evidence="4">The sequence shown here is derived from an EMBL/GenBank/DDBJ whole genome shotgun (WGS) entry which is preliminary data.</text>
</comment>
<protein>
    <recommendedName>
        <fullName evidence="3">Roadblock/LAMTOR2 domain-containing protein</fullName>
    </recommendedName>
</protein>
<dbReference type="InterPro" id="IPR004942">
    <property type="entry name" value="Roadblock/LAMTOR2_dom"/>
</dbReference>
<evidence type="ECO:0000313" key="4">
    <source>
        <dbReference type="EMBL" id="KAK3330970.1"/>
    </source>
</evidence>
<name>A0AAE0IU17_9PEZI</name>
<feature type="compositionally biased region" description="Low complexity" evidence="2">
    <location>
        <begin position="64"/>
        <end position="79"/>
    </location>
</feature>
<feature type="region of interest" description="Disordered" evidence="2">
    <location>
        <begin position="50"/>
        <end position="81"/>
    </location>
</feature>
<reference evidence="4" key="1">
    <citation type="journal article" date="2023" name="Mol. Phylogenet. Evol.">
        <title>Genome-scale phylogeny and comparative genomics of the fungal order Sordariales.</title>
        <authorList>
            <person name="Hensen N."/>
            <person name="Bonometti L."/>
            <person name="Westerberg I."/>
            <person name="Brannstrom I.O."/>
            <person name="Guillou S."/>
            <person name="Cros-Aarteil S."/>
            <person name="Calhoun S."/>
            <person name="Haridas S."/>
            <person name="Kuo A."/>
            <person name="Mondo S."/>
            <person name="Pangilinan J."/>
            <person name="Riley R."/>
            <person name="LaButti K."/>
            <person name="Andreopoulos B."/>
            <person name="Lipzen A."/>
            <person name="Chen C."/>
            <person name="Yan M."/>
            <person name="Daum C."/>
            <person name="Ng V."/>
            <person name="Clum A."/>
            <person name="Steindorff A."/>
            <person name="Ohm R.A."/>
            <person name="Martin F."/>
            <person name="Silar P."/>
            <person name="Natvig D.O."/>
            <person name="Lalanne C."/>
            <person name="Gautier V."/>
            <person name="Ament-Velasquez S.L."/>
            <person name="Kruys A."/>
            <person name="Hutchinson M.I."/>
            <person name="Powell A.J."/>
            <person name="Barry K."/>
            <person name="Miller A.N."/>
            <person name="Grigoriev I.V."/>
            <person name="Debuchy R."/>
            <person name="Gladieux P."/>
            <person name="Hiltunen Thoren M."/>
            <person name="Johannesson H."/>
        </authorList>
    </citation>
    <scope>NUCLEOTIDE SEQUENCE</scope>
    <source>
        <strain evidence="4">CBS 118394</strain>
    </source>
</reference>